<dbReference type="STRING" id="1448318.A0A319ECE9"/>
<name>A0A319ECE9_ASPSB</name>
<evidence type="ECO:0000313" key="1">
    <source>
        <dbReference type="EMBL" id="PYI01474.1"/>
    </source>
</evidence>
<evidence type="ECO:0000313" key="2">
    <source>
        <dbReference type="Proteomes" id="UP000248423"/>
    </source>
</evidence>
<dbReference type="EMBL" id="KZ826415">
    <property type="protein sequence ID" value="PYI01474.1"/>
    <property type="molecule type" value="Genomic_DNA"/>
</dbReference>
<dbReference type="OrthoDB" id="4455582at2759"/>
<proteinExistence type="predicted"/>
<evidence type="ECO:0008006" key="3">
    <source>
        <dbReference type="Google" id="ProtNLM"/>
    </source>
</evidence>
<dbReference type="VEuPathDB" id="FungiDB:BO78DRAFT_433647"/>
<keyword evidence="2" id="KW-1185">Reference proteome</keyword>
<gene>
    <name evidence="1" type="ORF">BO78DRAFT_433647</name>
</gene>
<dbReference type="AlphaFoldDB" id="A0A319ECE9"/>
<accession>A0A319ECE9</accession>
<reference evidence="1 2" key="1">
    <citation type="submission" date="2018-02" db="EMBL/GenBank/DDBJ databases">
        <title>The genomes of Aspergillus section Nigri reveals drivers in fungal speciation.</title>
        <authorList>
            <consortium name="DOE Joint Genome Institute"/>
            <person name="Vesth T.C."/>
            <person name="Nybo J."/>
            <person name="Theobald S."/>
            <person name="Brandl J."/>
            <person name="Frisvad J.C."/>
            <person name="Nielsen K.F."/>
            <person name="Lyhne E.K."/>
            <person name="Kogle M.E."/>
            <person name="Kuo A."/>
            <person name="Riley R."/>
            <person name="Clum A."/>
            <person name="Nolan M."/>
            <person name="Lipzen A."/>
            <person name="Salamov A."/>
            <person name="Henrissat B."/>
            <person name="Wiebenga A."/>
            <person name="De vries R.P."/>
            <person name="Grigoriev I.V."/>
            <person name="Mortensen U.H."/>
            <person name="Andersen M.R."/>
            <person name="Baker S.E."/>
        </authorList>
    </citation>
    <scope>NUCLEOTIDE SEQUENCE [LARGE SCALE GENOMIC DNA]</scope>
    <source>
        <strain evidence="1 2">CBS 121057</strain>
    </source>
</reference>
<organism evidence="1 2">
    <name type="scientific">Aspergillus sclerotiicarbonarius (strain CBS 121057 / IBT 28362)</name>
    <dbReference type="NCBI Taxonomy" id="1448318"/>
    <lineage>
        <taxon>Eukaryota</taxon>
        <taxon>Fungi</taxon>
        <taxon>Dikarya</taxon>
        <taxon>Ascomycota</taxon>
        <taxon>Pezizomycotina</taxon>
        <taxon>Eurotiomycetes</taxon>
        <taxon>Eurotiomycetidae</taxon>
        <taxon>Eurotiales</taxon>
        <taxon>Aspergillaceae</taxon>
        <taxon>Aspergillus</taxon>
        <taxon>Aspergillus subgen. Circumdati</taxon>
    </lineage>
</organism>
<dbReference type="Proteomes" id="UP000248423">
    <property type="component" value="Unassembled WGS sequence"/>
</dbReference>
<sequence length="351" mass="41642">MPLTALPVEVRLYILGYLDDLRSLEAAIFSSKAFRVVYEHHGNSVLKSMLRNTLGSDLLPLAILHWELSQTRWWEQDPALAHNWLNIRFDAIRDPGFIWTATVEQKRDMLEFFDHVRFLADDYMNFALDRFNSRYEGREMPASRSEKDRVVRCLYLQDILIQAIASRQWDPTKTMHDVQLPWKRFVSSFELWEIEQLAYMNEWVFSIIPYPPMLDMRRPRLIELSTVQGKDLLTHHGLALLREVRIPINYAHRHQIQVVWEWYTDLKAYSNDICTFLGRVGRTADVQAAEPRFKDDDAGPRKLWAWARADPKFDIDKLRRGFGHRRYGCLVLDEKRLARSRLMEVSRFDEE</sequence>
<protein>
    <recommendedName>
        <fullName evidence="3">F-box domain-containing protein</fullName>
    </recommendedName>
</protein>